<organism evidence="4 5">
    <name type="scientific">Romeriopsis navalis LEGE 11480</name>
    <dbReference type="NCBI Taxonomy" id="2777977"/>
    <lineage>
        <taxon>Bacteria</taxon>
        <taxon>Bacillati</taxon>
        <taxon>Cyanobacteriota</taxon>
        <taxon>Cyanophyceae</taxon>
        <taxon>Leptolyngbyales</taxon>
        <taxon>Leptolyngbyaceae</taxon>
        <taxon>Romeriopsis</taxon>
        <taxon>Romeriopsis navalis</taxon>
    </lineage>
</organism>
<dbReference type="Gene3D" id="1.25.40.10">
    <property type="entry name" value="Tetratricopeptide repeat domain"/>
    <property type="match status" value="3"/>
</dbReference>
<dbReference type="RefSeq" id="WP_264323858.1">
    <property type="nucleotide sequence ID" value="NZ_JADEXQ010000010.1"/>
</dbReference>
<protein>
    <submittedName>
        <fullName evidence="4">CHAT domain-containing protein</fullName>
    </submittedName>
</protein>
<dbReference type="AlphaFoldDB" id="A0A928VI49"/>
<dbReference type="EMBL" id="JADEXQ010000010">
    <property type="protein sequence ID" value="MBE9029038.1"/>
    <property type="molecule type" value="Genomic_DNA"/>
</dbReference>
<dbReference type="InterPro" id="IPR011990">
    <property type="entry name" value="TPR-like_helical_dom_sf"/>
</dbReference>
<evidence type="ECO:0000259" key="3">
    <source>
        <dbReference type="Pfam" id="PF12770"/>
    </source>
</evidence>
<dbReference type="PANTHER" id="PTHR10098">
    <property type="entry name" value="RAPSYN-RELATED"/>
    <property type="match status" value="1"/>
</dbReference>
<reference evidence="4" key="1">
    <citation type="submission" date="2020-10" db="EMBL/GenBank/DDBJ databases">
        <authorList>
            <person name="Castelo-Branco R."/>
            <person name="Eusebio N."/>
            <person name="Adriana R."/>
            <person name="Vieira A."/>
            <person name="Brugerolle De Fraissinette N."/>
            <person name="Rezende De Castro R."/>
            <person name="Schneider M.P."/>
            <person name="Vasconcelos V."/>
            <person name="Leao P.N."/>
        </authorList>
    </citation>
    <scope>NUCLEOTIDE SEQUENCE</scope>
    <source>
        <strain evidence="4">LEGE 11480</strain>
    </source>
</reference>
<accession>A0A928VI49</accession>
<keyword evidence="1" id="KW-0175">Coiled coil</keyword>
<evidence type="ECO:0000256" key="2">
    <source>
        <dbReference type="SAM" id="Phobius"/>
    </source>
</evidence>
<evidence type="ECO:0000313" key="4">
    <source>
        <dbReference type="EMBL" id="MBE9029038.1"/>
    </source>
</evidence>
<comment type="caution">
    <text evidence="4">The sequence shown here is derived from an EMBL/GenBank/DDBJ whole genome shotgun (WGS) entry which is preliminary data.</text>
</comment>
<dbReference type="PANTHER" id="PTHR10098:SF112">
    <property type="entry name" value="SLR0380 PROTEIN"/>
    <property type="match status" value="1"/>
</dbReference>
<feature type="domain" description="CHAT" evidence="3">
    <location>
        <begin position="621"/>
        <end position="900"/>
    </location>
</feature>
<name>A0A928VI49_9CYAN</name>
<gene>
    <name evidence="4" type="ORF">IQ266_04585</name>
</gene>
<sequence>MSRRTIYPKILLSCLKRFIHSLVIRSGQIRNRFQRYMLLAGLALLFGIGTHLIPSPLTQPTVEAMTPANVVAIKASLQTAQQQYQTAQYDAAARSIQATMPRLIDSQRAQALNLLSLTYQKLGRWQAAQSALDRSIQLIQQTAPLALQAQLLNTQGQLSLATGKAEVALERWQAATSLYQQSGDRAGAIGSQINQAQALQELGFYRRAADQLTALETQILELEDSAIKVVALYNLGNMQRQANQLVQSIADLQQSRVIAERLNLPKNIAAIDISLGNTYQVQAARFSLLNQPKDVEQSFQKAFDAYQQAATITADPLLQAQAKISQFQVLLETTPQNIQTDFLVGIDTALTQLPVSRSSIYAEVNFANGLLQLQPAQNAEQLAESLLKRADRQAVALKDPRAKAYALGIRGKLREQQNDFATAQIYTRQALQTAQTIDATDLAYQWQWQMGRIIQAQSNQINTAHPEALSYYQAAIENLRNLRSDIVALNPEVQFAFREQVEPIYRQYVDLLLRDEIPSVQNLQVARSTIEALQLAELDNFFQDACAQSKAINVDNVDPKAAVVYPIVLPDRLEIVAKIPGQADLQHFRQRNIAASQIETQVERLRQRLARRSSSIGSVKQVSQQLYDWLVAPMQSTLTDETQTLVFVMDGALRNIPPSILYDGQQYLIERYAVAMTPGLQLLSPQPLSNTNFSALLAGASNAPSFRKEGLGSIANVQQELDEVSKRLTTSQQLADQQFLRRNIQQQINDRAINIVHIATHGKFSSNPEETYILDWQERIQVKDLDTLLRNNIGTDTTPIELLILSACETAKGDKRAALGLAGVAIRAGARSTLASLFQVNDASTAQLMLQFYQNLSQGKITKAEALRQAQISFLKSTEQDPLSEYNRPYFWAPFILIGNWL</sequence>
<evidence type="ECO:0000313" key="5">
    <source>
        <dbReference type="Proteomes" id="UP000625316"/>
    </source>
</evidence>
<keyword evidence="2" id="KW-0812">Transmembrane</keyword>
<evidence type="ECO:0000256" key="1">
    <source>
        <dbReference type="SAM" id="Coils"/>
    </source>
</evidence>
<keyword evidence="5" id="KW-1185">Reference proteome</keyword>
<feature type="coiled-coil region" evidence="1">
    <location>
        <begin position="205"/>
        <end position="255"/>
    </location>
</feature>
<dbReference type="InterPro" id="IPR024983">
    <property type="entry name" value="CHAT_dom"/>
</dbReference>
<dbReference type="SUPFAM" id="SSF48452">
    <property type="entry name" value="TPR-like"/>
    <property type="match status" value="1"/>
</dbReference>
<dbReference type="Pfam" id="PF12770">
    <property type="entry name" value="CHAT"/>
    <property type="match status" value="1"/>
</dbReference>
<dbReference type="SMART" id="SM00028">
    <property type="entry name" value="TPR"/>
    <property type="match status" value="4"/>
</dbReference>
<proteinExistence type="predicted"/>
<keyword evidence="2" id="KW-1133">Transmembrane helix</keyword>
<feature type="transmembrane region" description="Helical" evidence="2">
    <location>
        <begin position="36"/>
        <end position="53"/>
    </location>
</feature>
<keyword evidence="2" id="KW-0472">Membrane</keyword>
<dbReference type="Proteomes" id="UP000625316">
    <property type="component" value="Unassembled WGS sequence"/>
</dbReference>
<dbReference type="InterPro" id="IPR019734">
    <property type="entry name" value="TPR_rpt"/>
</dbReference>